<evidence type="ECO:0000259" key="3">
    <source>
        <dbReference type="PROSITE" id="PS51212"/>
    </source>
</evidence>
<keyword evidence="2" id="KW-0732">Signal</keyword>
<reference evidence="4 5" key="1">
    <citation type="submission" date="2021-08" db="EMBL/GenBank/DDBJ databases">
        <title>Draft Genome Sequence of Phanerochaete sordida strain YK-624.</title>
        <authorList>
            <person name="Mori T."/>
            <person name="Dohra H."/>
            <person name="Suzuki T."/>
            <person name="Kawagishi H."/>
            <person name="Hirai H."/>
        </authorList>
    </citation>
    <scope>NUCLEOTIDE SEQUENCE [LARGE SCALE GENOMIC DNA]</scope>
    <source>
        <strain evidence="4 5">YK-624</strain>
    </source>
</reference>
<dbReference type="PROSITE" id="PS51212">
    <property type="entry name" value="WSC"/>
    <property type="match status" value="1"/>
</dbReference>
<name>A0A9P3LBB9_9APHY</name>
<keyword evidence="1" id="KW-0677">Repeat</keyword>
<dbReference type="Proteomes" id="UP000703269">
    <property type="component" value="Unassembled WGS sequence"/>
</dbReference>
<feature type="signal peptide" evidence="2">
    <location>
        <begin position="1"/>
        <end position="21"/>
    </location>
</feature>
<protein>
    <submittedName>
        <fullName evidence="4">WSC-domain-containing protein</fullName>
    </submittedName>
</protein>
<dbReference type="PANTHER" id="PTHR45964:SF5">
    <property type="entry name" value="WSCD FAMILY MEMBER CG9164"/>
    <property type="match status" value="1"/>
</dbReference>
<feature type="domain" description="WSC" evidence="3">
    <location>
        <begin position="116"/>
        <end position="211"/>
    </location>
</feature>
<evidence type="ECO:0000313" key="5">
    <source>
        <dbReference type="Proteomes" id="UP000703269"/>
    </source>
</evidence>
<keyword evidence="5" id="KW-1185">Reference proteome</keyword>
<dbReference type="PANTHER" id="PTHR45964">
    <property type="entry name" value="WSCD FAMILY MEMBER CG9164"/>
    <property type="match status" value="1"/>
</dbReference>
<comment type="caution">
    <text evidence="4">The sequence shown here is derived from an EMBL/GenBank/DDBJ whole genome shotgun (WGS) entry which is preliminary data.</text>
</comment>
<proteinExistence type="predicted"/>
<organism evidence="4 5">
    <name type="scientific">Phanerochaete sordida</name>
    <dbReference type="NCBI Taxonomy" id="48140"/>
    <lineage>
        <taxon>Eukaryota</taxon>
        <taxon>Fungi</taxon>
        <taxon>Dikarya</taxon>
        <taxon>Basidiomycota</taxon>
        <taxon>Agaricomycotina</taxon>
        <taxon>Agaricomycetes</taxon>
        <taxon>Polyporales</taxon>
        <taxon>Phanerochaetaceae</taxon>
        <taxon>Phanerochaete</taxon>
    </lineage>
</organism>
<evidence type="ECO:0000313" key="4">
    <source>
        <dbReference type="EMBL" id="GJE88404.1"/>
    </source>
</evidence>
<dbReference type="Pfam" id="PF01822">
    <property type="entry name" value="WSC"/>
    <property type="match status" value="1"/>
</dbReference>
<dbReference type="InterPro" id="IPR051589">
    <property type="entry name" value="Sialate-O-sulfotransferase"/>
</dbReference>
<gene>
    <name evidence="4" type="ORF">PsYK624_044870</name>
</gene>
<evidence type="ECO:0000256" key="2">
    <source>
        <dbReference type="SAM" id="SignalP"/>
    </source>
</evidence>
<dbReference type="EMBL" id="BPQB01000009">
    <property type="protein sequence ID" value="GJE88404.1"/>
    <property type="molecule type" value="Genomic_DNA"/>
</dbReference>
<evidence type="ECO:0000256" key="1">
    <source>
        <dbReference type="ARBA" id="ARBA00022737"/>
    </source>
</evidence>
<sequence>MLLTALSLLLAASLHTRGVASQCTAPRAQPICAEYIRPYSDNAYFWQYKCEITPPADTGALMAAQVEMFDYGYPCNPEYTMTCCAEGVGCAVWADCVGPETAAPVPSYPPVLAPGWTVAVPCAVDSAARVLAGVTVMYLPGNTPDLCTAQCGARNYAYAGVEYGDECYCGTGYAGGAAPPAADLSDCSMMCAGDYTVACGGSWRMQIYKFN</sequence>
<accession>A0A9P3LBB9</accession>
<dbReference type="AlphaFoldDB" id="A0A9P3LBB9"/>
<dbReference type="InterPro" id="IPR002889">
    <property type="entry name" value="WSC_carb-bd"/>
</dbReference>
<dbReference type="SMART" id="SM00321">
    <property type="entry name" value="WSC"/>
    <property type="match status" value="1"/>
</dbReference>
<dbReference type="OrthoDB" id="5985073at2759"/>
<feature type="chain" id="PRO_5040506874" evidence="2">
    <location>
        <begin position="22"/>
        <end position="211"/>
    </location>
</feature>